<evidence type="ECO:0000313" key="3">
    <source>
        <dbReference type="EMBL" id="CEM11154.1"/>
    </source>
</evidence>
<dbReference type="AlphaFoldDB" id="A0A0G4FDW3"/>
<organism evidence="3 4">
    <name type="scientific">Vitrella brassicaformis (strain CCMP3155)</name>
    <dbReference type="NCBI Taxonomy" id="1169540"/>
    <lineage>
        <taxon>Eukaryota</taxon>
        <taxon>Sar</taxon>
        <taxon>Alveolata</taxon>
        <taxon>Colpodellida</taxon>
        <taxon>Vitrellaceae</taxon>
        <taxon>Vitrella</taxon>
    </lineage>
</organism>
<sequence length="182" mass="19946">MSAYLIFWLLLAGCACGLPVSLSVADLCVWCRRRRNTHKQIGTAQAAEKRLVGEIAGSGLIFKDTLNVEAWSDPKVEGVTIYIADFARPITERIQKDFFSDPTSFVLFKSIKVRRLIDEKSNNIIYVAYSTRFGDDDSNKSRFKSSICALSVNAQQPVAPSPQSVALSAPADPKSGQPKGDS</sequence>
<reference evidence="3 4" key="1">
    <citation type="submission" date="2014-11" db="EMBL/GenBank/DDBJ databases">
        <authorList>
            <person name="Zhu J."/>
            <person name="Qi W."/>
            <person name="Song R."/>
        </authorList>
    </citation>
    <scope>NUCLEOTIDE SEQUENCE [LARGE SCALE GENOMIC DNA]</scope>
</reference>
<dbReference type="PANTHER" id="PTHR37952:SF2">
    <property type="entry name" value="PROTEIN CREA"/>
    <property type="match status" value="1"/>
</dbReference>
<evidence type="ECO:0000256" key="1">
    <source>
        <dbReference type="SAM" id="MobiDB-lite"/>
    </source>
</evidence>
<dbReference type="PhylomeDB" id="A0A0G4FDW3"/>
<feature type="signal peptide" evidence="2">
    <location>
        <begin position="1"/>
        <end position="17"/>
    </location>
</feature>
<dbReference type="VEuPathDB" id="CryptoDB:Vbra_9040"/>
<evidence type="ECO:0000313" key="4">
    <source>
        <dbReference type="Proteomes" id="UP000041254"/>
    </source>
</evidence>
<protein>
    <submittedName>
        <fullName evidence="3">Uncharacterized protein</fullName>
    </submittedName>
</protein>
<dbReference type="InterPro" id="IPR010292">
    <property type="entry name" value="Uncharacterised_CreA"/>
</dbReference>
<dbReference type="OrthoDB" id="429350at2759"/>
<dbReference type="InParanoid" id="A0A0G4FDW3"/>
<dbReference type="Proteomes" id="UP000041254">
    <property type="component" value="Unassembled WGS sequence"/>
</dbReference>
<dbReference type="EMBL" id="CDMY01000410">
    <property type="protein sequence ID" value="CEM11154.1"/>
    <property type="molecule type" value="Genomic_DNA"/>
</dbReference>
<keyword evidence="2" id="KW-0732">Signal</keyword>
<feature type="region of interest" description="Disordered" evidence="1">
    <location>
        <begin position="159"/>
        <end position="182"/>
    </location>
</feature>
<dbReference type="PANTHER" id="PTHR37952">
    <property type="match status" value="1"/>
</dbReference>
<proteinExistence type="predicted"/>
<evidence type="ECO:0000256" key="2">
    <source>
        <dbReference type="SAM" id="SignalP"/>
    </source>
</evidence>
<accession>A0A0G4FDW3</accession>
<name>A0A0G4FDW3_VITBC</name>
<feature type="chain" id="PRO_5005188944" evidence="2">
    <location>
        <begin position="18"/>
        <end position="182"/>
    </location>
</feature>
<gene>
    <name evidence="3" type="ORF">Vbra_9040</name>
</gene>
<keyword evidence="4" id="KW-1185">Reference proteome</keyword>
<dbReference type="Pfam" id="PF05981">
    <property type="entry name" value="CreA"/>
    <property type="match status" value="1"/>
</dbReference>